<keyword evidence="4" id="KW-1185">Reference proteome</keyword>
<evidence type="ECO:0000313" key="3">
    <source>
        <dbReference type="EMBL" id="GER24423.1"/>
    </source>
</evidence>
<reference evidence="3 4" key="1">
    <citation type="submission" date="2019-09" db="EMBL/GenBank/DDBJ databases">
        <title>Arthrobacter zafarii sp. nov., a moderately thermotolerant and halotolerant actinobacterium isolated from Cholistan desert soil of Pakistan.</title>
        <authorList>
            <person name="Amin A."/>
            <person name="Ahmed I."/>
            <person name="Khalid N."/>
            <person name="Schumann P."/>
            <person name="Busse H.J."/>
            <person name="Khan I.U."/>
            <person name="Li S."/>
            <person name="Li W.J."/>
        </authorList>
    </citation>
    <scope>NUCLEOTIDE SEQUENCE [LARGE SCALE GENOMIC DNA]</scope>
    <source>
        <strain evidence="3 4">NCCP-1664</strain>
    </source>
</reference>
<feature type="compositionally biased region" description="Polar residues" evidence="1">
    <location>
        <begin position="466"/>
        <end position="477"/>
    </location>
</feature>
<name>A0A5A7NUD7_9MICC</name>
<feature type="compositionally biased region" description="Low complexity" evidence="1">
    <location>
        <begin position="158"/>
        <end position="189"/>
    </location>
</feature>
<evidence type="ECO:0000256" key="1">
    <source>
        <dbReference type="SAM" id="MobiDB-lite"/>
    </source>
</evidence>
<feature type="compositionally biased region" description="Low complexity" evidence="1">
    <location>
        <begin position="232"/>
        <end position="303"/>
    </location>
</feature>
<feature type="region of interest" description="Disordered" evidence="1">
    <location>
        <begin position="1"/>
        <end position="477"/>
    </location>
</feature>
<feature type="region of interest" description="Disordered" evidence="1">
    <location>
        <begin position="599"/>
        <end position="632"/>
    </location>
</feature>
<feature type="compositionally biased region" description="Low complexity" evidence="1">
    <location>
        <begin position="196"/>
        <end position="225"/>
    </location>
</feature>
<feature type="compositionally biased region" description="Low complexity" evidence="1">
    <location>
        <begin position="22"/>
        <end position="32"/>
    </location>
</feature>
<keyword evidence="2" id="KW-0472">Membrane</keyword>
<keyword evidence="2" id="KW-0812">Transmembrane</keyword>
<keyword evidence="2" id="KW-1133">Transmembrane helix</keyword>
<sequence length="720" mass="72607">MSDDQGMALSRRALREQRRAAEAALSGASAEATGPPATGQKPLVRPAPSPDTHPRGAQARGTQVRDAQAKDSQARDAQKVRPQGSEAGRPVGAPANHAGLTRAAVRARSAAAQAAAPAGTPAPSDPAGQAGTPVRSSTIQSGPGQSGPGQSGPGQSGLGQSSPVQSSPVQSGPFRPGPTGAGAAASGQAKVRTERPAAPQPAAGKAGPQAKAAAEAQAAGPVQGVPKKVQGSPASLRPRAQRPSAAAASTPVPLAPGSPVAGSAAAGSSAVMLGEARNPGPRPAAPGASAPRATAVPSAAAVRSDSAPQPARPVSGGKDQAHGPARDAASGAPARPERSSQQRARDREVLRELRRLEQVAARSATREPGDAAQDQKPLTRRQLRPRPSATGAVAAAPATGPVPVVRGGAAAPATGPVPVVRGSVAAPSTGSIPAVPGMGEEPVPRTGSMPVLSKTAKTAKPVKVGPSTTQDAPSGNVSLEDALAARRRSAARMAAVALPPASADDSVFDEDSGLIDLEVLARQRELAARAAIISRRAAERQRLEQANSMRMEKVRSDPFTGALMQVRDPQAEKMLANIGVRGPETSGFRLDLSDLQPTGEVRQARQPETAPAEPADAVPQPRPAVVPLSGEDEDERAFGFSGALGRIRSGIAADRDLAPQDDDDPNVQPVRAVRAQGLDPLDYLTAGVRRANHTVMLTAGSVTAGGGAFVAGIVMIFTAR</sequence>
<organism evidence="3 4">
    <name type="scientific">Zafaria cholistanensis</name>
    <dbReference type="NCBI Taxonomy" id="1682741"/>
    <lineage>
        <taxon>Bacteria</taxon>
        <taxon>Bacillati</taxon>
        <taxon>Actinomycetota</taxon>
        <taxon>Actinomycetes</taxon>
        <taxon>Micrococcales</taxon>
        <taxon>Micrococcaceae</taxon>
        <taxon>Zafaria</taxon>
    </lineage>
</organism>
<feature type="transmembrane region" description="Helical" evidence="2">
    <location>
        <begin position="695"/>
        <end position="717"/>
    </location>
</feature>
<evidence type="ECO:0000256" key="2">
    <source>
        <dbReference type="SAM" id="Phobius"/>
    </source>
</evidence>
<dbReference type="Proteomes" id="UP000325307">
    <property type="component" value="Unassembled WGS sequence"/>
</dbReference>
<feature type="compositionally biased region" description="Basic and acidic residues" evidence="1">
    <location>
        <begin position="335"/>
        <end position="357"/>
    </location>
</feature>
<proteinExistence type="predicted"/>
<accession>A0A5A7NUD7</accession>
<feature type="compositionally biased region" description="Basic and acidic residues" evidence="1">
    <location>
        <begin position="67"/>
        <end position="79"/>
    </location>
</feature>
<dbReference type="EMBL" id="BKDJ01000025">
    <property type="protein sequence ID" value="GER24423.1"/>
    <property type="molecule type" value="Genomic_DNA"/>
</dbReference>
<dbReference type="AlphaFoldDB" id="A0A5A7NUD7"/>
<protein>
    <submittedName>
        <fullName evidence="3">Uncharacterized protein</fullName>
    </submittedName>
</protein>
<feature type="compositionally biased region" description="Gly residues" evidence="1">
    <location>
        <begin position="144"/>
        <end position="157"/>
    </location>
</feature>
<feature type="compositionally biased region" description="Low complexity" evidence="1">
    <location>
        <begin position="102"/>
        <end position="127"/>
    </location>
</feature>
<feature type="compositionally biased region" description="Low complexity" evidence="1">
    <location>
        <begin position="385"/>
        <end position="422"/>
    </location>
</feature>
<evidence type="ECO:0000313" key="4">
    <source>
        <dbReference type="Proteomes" id="UP000325307"/>
    </source>
</evidence>
<gene>
    <name evidence="3" type="ORF">NCCP1664_29180</name>
</gene>
<comment type="caution">
    <text evidence="3">The sequence shown here is derived from an EMBL/GenBank/DDBJ whole genome shotgun (WGS) entry which is preliminary data.</text>
</comment>